<evidence type="ECO:0000313" key="3">
    <source>
        <dbReference type="Proteomes" id="UP001407405"/>
    </source>
</evidence>
<gene>
    <name evidence="2" type="ORF">AAIG11_02385</name>
</gene>
<dbReference type="Gene3D" id="3.20.20.150">
    <property type="entry name" value="Divalent-metal-dependent TIM barrel enzymes"/>
    <property type="match status" value="1"/>
</dbReference>
<dbReference type="Pfam" id="PF01261">
    <property type="entry name" value="AP_endonuc_2"/>
    <property type="match status" value="1"/>
</dbReference>
<dbReference type="RefSeq" id="WP_343184683.1">
    <property type="nucleotide sequence ID" value="NZ_JBCITM010000002.1"/>
</dbReference>
<dbReference type="InterPro" id="IPR036237">
    <property type="entry name" value="Xyl_isomerase-like_sf"/>
</dbReference>
<comment type="caution">
    <text evidence="2">The sequence shown here is derived from an EMBL/GenBank/DDBJ whole genome shotgun (WGS) entry which is preliminary data.</text>
</comment>
<dbReference type="SUPFAM" id="SSF51658">
    <property type="entry name" value="Xylose isomerase-like"/>
    <property type="match status" value="1"/>
</dbReference>
<evidence type="ECO:0000313" key="2">
    <source>
        <dbReference type="EMBL" id="MEN1759310.1"/>
    </source>
</evidence>
<dbReference type="Proteomes" id="UP001407405">
    <property type="component" value="Unassembled WGS sequence"/>
</dbReference>
<sequence>MSRKFSLAYLTIPGTDPIEQIRIAAKAGYDCVGLRPIPMHLPNEPLFQFDRDPRLFKTIKKTLSDTGIQLMDIELARVREDLKVEDYESAFSAGAELGASDVLSSVWTSNKEFAIEKFAKICDLAASYNLRVNLEFVTFSGVPGLPEALEILKTVNRPNAVLMVDTLHAHRSKVTAKDLAEVENALYGFIHLCDGPDYIPSLDDPEMIGVAREGRLYPGDGEIDLKGMLQAMPQNPISIELPNSKEIQMRGTLGHALQCLEKAKQLLEDY</sequence>
<dbReference type="InterPro" id="IPR013022">
    <property type="entry name" value="Xyl_isomerase-like_TIM-brl"/>
</dbReference>
<proteinExistence type="predicted"/>
<dbReference type="PANTHER" id="PTHR12110">
    <property type="entry name" value="HYDROXYPYRUVATE ISOMERASE"/>
    <property type="match status" value="1"/>
</dbReference>
<reference evidence="2 3" key="1">
    <citation type="submission" date="2024-04" db="EMBL/GenBank/DDBJ databases">
        <title>Genome sequencing and metabolic network reconstruction of aminoacids and betaine degradation by Anoxynatronum sibiricum.</title>
        <authorList>
            <person name="Detkova E.N."/>
            <person name="Boltjanskaja Y.V."/>
            <person name="Mardanov A.V."/>
            <person name="Kevbrin V."/>
        </authorList>
    </citation>
    <scope>NUCLEOTIDE SEQUENCE [LARGE SCALE GENOMIC DNA]</scope>
    <source>
        <strain evidence="2 3">Z-7981</strain>
    </source>
</reference>
<evidence type="ECO:0000259" key="1">
    <source>
        <dbReference type="Pfam" id="PF01261"/>
    </source>
</evidence>
<feature type="domain" description="Xylose isomerase-like TIM barrel" evidence="1">
    <location>
        <begin position="22"/>
        <end position="261"/>
    </location>
</feature>
<dbReference type="InterPro" id="IPR050312">
    <property type="entry name" value="IolE/XylAMocC-like"/>
</dbReference>
<accession>A0ABU9VR19</accession>
<protein>
    <submittedName>
        <fullName evidence="2">TIM barrel protein</fullName>
    </submittedName>
</protein>
<organism evidence="2 3">
    <name type="scientific">Anoxynatronum sibiricum</name>
    <dbReference type="NCBI Taxonomy" id="210623"/>
    <lineage>
        <taxon>Bacteria</taxon>
        <taxon>Bacillati</taxon>
        <taxon>Bacillota</taxon>
        <taxon>Clostridia</taxon>
        <taxon>Eubacteriales</taxon>
        <taxon>Clostridiaceae</taxon>
        <taxon>Anoxynatronum</taxon>
    </lineage>
</organism>
<dbReference type="EMBL" id="JBCITM010000002">
    <property type="protein sequence ID" value="MEN1759310.1"/>
    <property type="molecule type" value="Genomic_DNA"/>
</dbReference>
<name>A0ABU9VR19_9CLOT</name>
<keyword evidence="3" id="KW-1185">Reference proteome</keyword>
<dbReference type="PANTHER" id="PTHR12110:SF48">
    <property type="entry name" value="BLL3656 PROTEIN"/>
    <property type="match status" value="1"/>
</dbReference>